<evidence type="ECO:0000313" key="2">
    <source>
        <dbReference type="Proteomes" id="UP000054567"/>
    </source>
</evidence>
<accession>A0A0J6F9M8</accession>
<sequence>METKGTAALVVPIFAASEKLSKPEECRTGGEDVKRMKSCDCAKSPPITLPRLPC</sequence>
<dbReference type="AlphaFoldDB" id="A0A0J6F9M8"/>
<gene>
    <name evidence="1" type="ORF">CPAG_06040</name>
</gene>
<organism evidence="1 2">
    <name type="scientific">Coccidioides posadasii RMSCC 3488</name>
    <dbReference type="NCBI Taxonomy" id="454284"/>
    <lineage>
        <taxon>Eukaryota</taxon>
        <taxon>Fungi</taxon>
        <taxon>Dikarya</taxon>
        <taxon>Ascomycota</taxon>
        <taxon>Pezizomycotina</taxon>
        <taxon>Eurotiomycetes</taxon>
        <taxon>Eurotiomycetidae</taxon>
        <taxon>Onygenales</taxon>
        <taxon>Onygenaceae</taxon>
        <taxon>Coccidioides</taxon>
    </lineage>
</organism>
<evidence type="ECO:0000313" key="1">
    <source>
        <dbReference type="EMBL" id="KMM69726.1"/>
    </source>
</evidence>
<reference evidence="1 2" key="1">
    <citation type="submission" date="2007-06" db="EMBL/GenBank/DDBJ databases">
        <title>The Genome Sequence of Coccidioides posadasii RMSCC_3488.</title>
        <authorList>
            <consortium name="Coccidioides Genome Resources Consortium"/>
            <consortium name="The Broad Institute Genome Sequencing Platform"/>
            <person name="Henn M.R."/>
            <person name="Sykes S."/>
            <person name="Young S."/>
            <person name="Jaffe D."/>
            <person name="Berlin A."/>
            <person name="Alvarez P."/>
            <person name="Butler J."/>
            <person name="Gnerre S."/>
            <person name="Grabherr M."/>
            <person name="Mauceli E."/>
            <person name="Brockman W."/>
            <person name="Kodira C."/>
            <person name="Alvarado L."/>
            <person name="Zeng Q."/>
            <person name="Crawford M."/>
            <person name="Antoine C."/>
            <person name="Devon K."/>
            <person name="Galgiani J."/>
            <person name="Orsborn K."/>
            <person name="Lewis M.L."/>
            <person name="Nusbaum C."/>
            <person name="Galagan J."/>
            <person name="Birren B."/>
        </authorList>
    </citation>
    <scope>NUCLEOTIDE SEQUENCE [LARGE SCALE GENOMIC DNA]</scope>
    <source>
        <strain evidence="1 2">RMSCC 3488</strain>
    </source>
</reference>
<dbReference type="Proteomes" id="UP000054567">
    <property type="component" value="Unassembled WGS sequence"/>
</dbReference>
<dbReference type="EMBL" id="DS268111">
    <property type="protein sequence ID" value="KMM69726.1"/>
    <property type="molecule type" value="Genomic_DNA"/>
</dbReference>
<dbReference type="VEuPathDB" id="FungiDB:CPAG_06040"/>
<reference evidence="2" key="3">
    <citation type="journal article" date="2010" name="Genome Res.">
        <title>Population genomic sequencing of Coccidioides fungi reveals recent hybridization and transposon control.</title>
        <authorList>
            <person name="Neafsey D.E."/>
            <person name="Barker B.M."/>
            <person name="Sharpton T.J."/>
            <person name="Stajich J.E."/>
            <person name="Park D.J."/>
            <person name="Whiston E."/>
            <person name="Hung C.-Y."/>
            <person name="McMahan C."/>
            <person name="White J."/>
            <person name="Sykes S."/>
            <person name="Heiman D."/>
            <person name="Young S."/>
            <person name="Zeng Q."/>
            <person name="Abouelleil A."/>
            <person name="Aftuck L."/>
            <person name="Bessette D."/>
            <person name="Brown A."/>
            <person name="FitzGerald M."/>
            <person name="Lui A."/>
            <person name="Macdonald J.P."/>
            <person name="Priest M."/>
            <person name="Orbach M.J."/>
            <person name="Galgiani J.N."/>
            <person name="Kirkland T.N."/>
            <person name="Cole G.T."/>
            <person name="Birren B.W."/>
            <person name="Henn M.R."/>
            <person name="Taylor J.W."/>
            <person name="Rounsley S.D."/>
        </authorList>
    </citation>
    <scope>NUCLEOTIDE SEQUENCE [LARGE SCALE GENOMIC DNA]</scope>
    <source>
        <strain evidence="2">RMSCC 3488</strain>
    </source>
</reference>
<protein>
    <submittedName>
        <fullName evidence="1">Uncharacterized protein</fullName>
    </submittedName>
</protein>
<name>A0A0J6F9M8_COCPO</name>
<reference evidence="2" key="2">
    <citation type="journal article" date="2009" name="Genome Res.">
        <title>Comparative genomic analyses of the human fungal pathogens Coccidioides and their relatives.</title>
        <authorList>
            <person name="Sharpton T.J."/>
            <person name="Stajich J.E."/>
            <person name="Rounsley S.D."/>
            <person name="Gardner M.J."/>
            <person name="Wortman J.R."/>
            <person name="Jordar V.S."/>
            <person name="Maiti R."/>
            <person name="Kodira C.D."/>
            <person name="Neafsey D.E."/>
            <person name="Zeng Q."/>
            <person name="Hung C.-Y."/>
            <person name="McMahan C."/>
            <person name="Muszewska A."/>
            <person name="Grynberg M."/>
            <person name="Mandel M.A."/>
            <person name="Kellner E.M."/>
            <person name="Barker B.M."/>
            <person name="Galgiani J.N."/>
            <person name="Orbach M.J."/>
            <person name="Kirkland T.N."/>
            <person name="Cole G.T."/>
            <person name="Henn M.R."/>
            <person name="Birren B.W."/>
            <person name="Taylor J.W."/>
        </authorList>
    </citation>
    <scope>NUCLEOTIDE SEQUENCE [LARGE SCALE GENOMIC DNA]</scope>
    <source>
        <strain evidence="2">RMSCC 3488</strain>
    </source>
</reference>
<proteinExistence type="predicted"/>